<evidence type="ECO:0000313" key="3">
    <source>
        <dbReference type="Proteomes" id="UP001551584"/>
    </source>
</evidence>
<dbReference type="Gene3D" id="1.20.120.1490">
    <property type="match status" value="1"/>
</dbReference>
<evidence type="ECO:0000256" key="1">
    <source>
        <dbReference type="SAM" id="Coils"/>
    </source>
</evidence>
<dbReference type="Proteomes" id="UP001551584">
    <property type="component" value="Unassembled WGS sequence"/>
</dbReference>
<dbReference type="EMBL" id="JBEZNA010000004">
    <property type="protein sequence ID" value="MEU9576286.1"/>
    <property type="molecule type" value="Genomic_DNA"/>
</dbReference>
<organism evidence="2 3">
    <name type="scientific">Streptomyces chilikensis</name>
    <dbReference type="NCBI Taxonomy" id="1194079"/>
    <lineage>
        <taxon>Bacteria</taxon>
        <taxon>Bacillati</taxon>
        <taxon>Actinomycetota</taxon>
        <taxon>Actinomycetes</taxon>
        <taxon>Kitasatosporales</taxon>
        <taxon>Streptomycetaceae</taxon>
        <taxon>Streptomyces</taxon>
    </lineage>
</organism>
<sequence length="98" mass="11053">MRRETPLTPEQQAAFDEIARLGKKFRDAEAKMDAAREELQKAMAEAGKDDFLKTRHLADASTYETAQVRRILQARGVDTAAYYASGKRRGAHRIKDDA</sequence>
<keyword evidence="3" id="KW-1185">Reference proteome</keyword>
<proteinExistence type="predicted"/>
<gene>
    <name evidence="2" type="ORF">AB0D95_03180</name>
</gene>
<feature type="coiled-coil region" evidence="1">
    <location>
        <begin position="18"/>
        <end position="45"/>
    </location>
</feature>
<protein>
    <submittedName>
        <fullName evidence="2">Uncharacterized protein</fullName>
    </submittedName>
</protein>
<keyword evidence="1" id="KW-0175">Coiled coil</keyword>
<evidence type="ECO:0000313" key="2">
    <source>
        <dbReference type="EMBL" id="MEU9576286.1"/>
    </source>
</evidence>
<comment type="caution">
    <text evidence="2">The sequence shown here is derived from an EMBL/GenBank/DDBJ whole genome shotgun (WGS) entry which is preliminary data.</text>
</comment>
<accession>A0ABV3EJA8</accession>
<dbReference type="RefSeq" id="WP_359268402.1">
    <property type="nucleotide sequence ID" value="NZ_JBEZNA010000004.1"/>
</dbReference>
<name>A0ABV3EJA8_9ACTN</name>
<reference evidence="2 3" key="1">
    <citation type="submission" date="2024-06" db="EMBL/GenBank/DDBJ databases">
        <title>The Natural Products Discovery Center: Release of the First 8490 Sequenced Strains for Exploring Actinobacteria Biosynthetic Diversity.</title>
        <authorList>
            <person name="Kalkreuter E."/>
            <person name="Kautsar S.A."/>
            <person name="Yang D."/>
            <person name="Bader C.D."/>
            <person name="Teijaro C.N."/>
            <person name="Fluegel L."/>
            <person name="Davis C.M."/>
            <person name="Simpson J.R."/>
            <person name="Lauterbach L."/>
            <person name="Steele A.D."/>
            <person name="Gui C."/>
            <person name="Meng S."/>
            <person name="Li G."/>
            <person name="Viehrig K."/>
            <person name="Ye F."/>
            <person name="Su P."/>
            <person name="Kiefer A.F."/>
            <person name="Nichols A."/>
            <person name="Cepeda A.J."/>
            <person name="Yan W."/>
            <person name="Fan B."/>
            <person name="Jiang Y."/>
            <person name="Adhikari A."/>
            <person name="Zheng C.-J."/>
            <person name="Schuster L."/>
            <person name="Cowan T.M."/>
            <person name="Smanski M.J."/>
            <person name="Chevrette M.G."/>
            <person name="De Carvalho L.P.S."/>
            <person name="Shen B."/>
        </authorList>
    </citation>
    <scope>NUCLEOTIDE SEQUENCE [LARGE SCALE GENOMIC DNA]</scope>
    <source>
        <strain evidence="2 3">NPDC048117</strain>
    </source>
</reference>